<evidence type="ECO:0000313" key="5">
    <source>
        <dbReference type="Proteomes" id="UP000198460"/>
    </source>
</evidence>
<protein>
    <recommendedName>
        <fullName evidence="6">DUF3613 domain-containing protein</fullName>
    </recommendedName>
</protein>
<dbReference type="EMBL" id="FXAN01000032">
    <property type="protein sequence ID" value="SMF98581.1"/>
    <property type="molecule type" value="Genomic_DNA"/>
</dbReference>
<reference evidence="2 4" key="1">
    <citation type="submission" date="2015-11" db="EMBL/GenBank/DDBJ databases">
        <title>Expanding the genomic diversity of Burkholderia species for the development of highly accurate diagnostics.</title>
        <authorList>
            <person name="Sahl J."/>
            <person name="Keim P."/>
            <person name="Wagner D."/>
        </authorList>
    </citation>
    <scope>NUCLEOTIDE SEQUENCE [LARGE SCALE GENOMIC DNA]</scope>
    <source>
        <strain evidence="2 4">TSV85</strain>
    </source>
</reference>
<sequence>MTTHDPIQIPAAGSSSGRPVRAAFAFALAGALACVTAATAAHAQVPQSAAPDASEVGHATQAWAELQRSNREAAASQPLLGDAASHAYRRYIDSFKTKIPPFYGSAAGMGHGSSGGGGANYLLTPTSGSQ</sequence>
<gene>
    <name evidence="3" type="ORF">BSIN_1860</name>
    <name evidence="2" type="ORF">WS67_17025</name>
</gene>
<proteinExistence type="predicted"/>
<accession>A0A103E0C0</accession>
<dbReference type="OrthoDB" id="8797260at2"/>
<evidence type="ECO:0000313" key="2">
    <source>
        <dbReference type="EMBL" id="KVE26067.1"/>
    </source>
</evidence>
<evidence type="ECO:0000256" key="1">
    <source>
        <dbReference type="SAM" id="SignalP"/>
    </source>
</evidence>
<feature type="signal peptide" evidence="1">
    <location>
        <begin position="1"/>
        <end position="43"/>
    </location>
</feature>
<evidence type="ECO:0000313" key="3">
    <source>
        <dbReference type="EMBL" id="SMF98581.1"/>
    </source>
</evidence>
<organism evidence="2 4">
    <name type="scientific">Burkholderia singularis</name>
    <dbReference type="NCBI Taxonomy" id="1503053"/>
    <lineage>
        <taxon>Bacteria</taxon>
        <taxon>Pseudomonadati</taxon>
        <taxon>Pseudomonadota</taxon>
        <taxon>Betaproteobacteria</taxon>
        <taxon>Burkholderiales</taxon>
        <taxon>Burkholderiaceae</taxon>
        <taxon>Burkholderia</taxon>
        <taxon>pseudomallei group</taxon>
    </lineage>
</organism>
<dbReference type="RefSeq" id="WP_059518467.1">
    <property type="nucleotide sequence ID" value="NZ_FXAN01000032.1"/>
</dbReference>
<name>A0A103E0C0_9BURK</name>
<dbReference type="InterPro" id="IPR022053">
    <property type="entry name" value="DUF3613"/>
</dbReference>
<evidence type="ECO:0000313" key="4">
    <source>
        <dbReference type="Proteomes" id="UP000062788"/>
    </source>
</evidence>
<dbReference type="AlphaFoldDB" id="A0A103E0C0"/>
<dbReference type="Proteomes" id="UP000062788">
    <property type="component" value="Unassembled WGS sequence"/>
</dbReference>
<feature type="chain" id="PRO_5015049516" description="DUF3613 domain-containing protein" evidence="1">
    <location>
        <begin position="44"/>
        <end position="130"/>
    </location>
</feature>
<dbReference type="Proteomes" id="UP000198460">
    <property type="component" value="Unassembled WGS sequence"/>
</dbReference>
<dbReference type="EMBL" id="LOWA01000036">
    <property type="protein sequence ID" value="KVE26067.1"/>
    <property type="molecule type" value="Genomic_DNA"/>
</dbReference>
<dbReference type="Pfam" id="PF12266">
    <property type="entry name" value="DUF3613"/>
    <property type="match status" value="1"/>
</dbReference>
<reference evidence="3 5" key="2">
    <citation type="submission" date="2017-04" db="EMBL/GenBank/DDBJ databases">
        <authorList>
            <person name="Afonso C.L."/>
            <person name="Miller P.J."/>
            <person name="Scott M.A."/>
            <person name="Spackman E."/>
            <person name="Goraichik I."/>
            <person name="Dimitrov K.M."/>
            <person name="Suarez D.L."/>
            <person name="Swayne D.E."/>
        </authorList>
    </citation>
    <scope>NUCLEOTIDE SEQUENCE [LARGE SCALE GENOMIC DNA]</scope>
    <source>
        <strain evidence="3">LMG 28154</strain>
    </source>
</reference>
<evidence type="ECO:0008006" key="6">
    <source>
        <dbReference type="Google" id="ProtNLM"/>
    </source>
</evidence>
<keyword evidence="1" id="KW-0732">Signal</keyword>
<keyword evidence="4" id="KW-1185">Reference proteome</keyword>